<evidence type="ECO:0000256" key="2">
    <source>
        <dbReference type="ARBA" id="ARBA00022692"/>
    </source>
</evidence>
<feature type="domain" description="G-protein coupled receptors family 3 profile" evidence="10">
    <location>
        <begin position="1"/>
        <end position="107"/>
    </location>
</feature>
<evidence type="ECO:0000256" key="8">
    <source>
        <dbReference type="ARBA" id="ARBA00023224"/>
    </source>
</evidence>
<evidence type="ECO:0000256" key="7">
    <source>
        <dbReference type="ARBA" id="ARBA00023180"/>
    </source>
</evidence>
<keyword evidence="3 9" id="KW-1133">Transmembrane helix</keyword>
<evidence type="ECO:0000313" key="11">
    <source>
        <dbReference type="EMBL" id="KAH3709350.1"/>
    </source>
</evidence>
<dbReference type="GO" id="GO:0007214">
    <property type="term" value="P:gamma-aminobutyric acid signaling pathway"/>
    <property type="evidence" value="ECO:0007669"/>
    <property type="project" value="TreeGrafter"/>
</dbReference>
<organism evidence="11 12">
    <name type="scientific">Dreissena polymorpha</name>
    <name type="common">Zebra mussel</name>
    <name type="synonym">Mytilus polymorpha</name>
    <dbReference type="NCBI Taxonomy" id="45954"/>
    <lineage>
        <taxon>Eukaryota</taxon>
        <taxon>Metazoa</taxon>
        <taxon>Spiralia</taxon>
        <taxon>Lophotrochozoa</taxon>
        <taxon>Mollusca</taxon>
        <taxon>Bivalvia</taxon>
        <taxon>Autobranchia</taxon>
        <taxon>Heteroconchia</taxon>
        <taxon>Euheterodonta</taxon>
        <taxon>Imparidentia</taxon>
        <taxon>Neoheterodontei</taxon>
        <taxon>Myida</taxon>
        <taxon>Dreissenoidea</taxon>
        <taxon>Dreissenidae</taxon>
        <taxon>Dreissena</taxon>
    </lineage>
</organism>
<accession>A0A9D3YXW5</accession>
<sequence length="107" mass="12028">MIDSEVIVYCHNDKQVYWFITMYVYKGLLLAFGTFLAWETRNVTVQELNDSRNIGACIYSVVVVCLVGVPLLHTLSTDQINPAYVLETILLVFSTTSCACIIFAPKV</sequence>
<dbReference type="Pfam" id="PF00003">
    <property type="entry name" value="7tm_3"/>
    <property type="match status" value="1"/>
</dbReference>
<dbReference type="PANTHER" id="PTHR10519">
    <property type="entry name" value="GABA-B RECEPTOR"/>
    <property type="match status" value="1"/>
</dbReference>
<keyword evidence="12" id="KW-1185">Reference proteome</keyword>
<dbReference type="EMBL" id="JAIWYP010000014">
    <property type="protein sequence ID" value="KAH3709350.1"/>
    <property type="molecule type" value="Genomic_DNA"/>
</dbReference>
<gene>
    <name evidence="11" type="ORF">DPMN_068812</name>
</gene>
<dbReference type="Proteomes" id="UP000828390">
    <property type="component" value="Unassembled WGS sequence"/>
</dbReference>
<dbReference type="GO" id="GO:0004965">
    <property type="term" value="F:G protein-coupled GABA receptor activity"/>
    <property type="evidence" value="ECO:0007669"/>
    <property type="project" value="InterPro"/>
</dbReference>
<feature type="transmembrane region" description="Helical" evidence="9">
    <location>
        <begin position="16"/>
        <end position="38"/>
    </location>
</feature>
<name>A0A9D3YXW5_DREPO</name>
<comment type="caution">
    <text evidence="11">The sequence shown here is derived from an EMBL/GenBank/DDBJ whole genome shotgun (WGS) entry which is preliminary data.</text>
</comment>
<evidence type="ECO:0000256" key="4">
    <source>
        <dbReference type="ARBA" id="ARBA00023040"/>
    </source>
</evidence>
<dbReference type="GO" id="GO:0038039">
    <property type="term" value="C:G protein-coupled receptor heterodimeric complex"/>
    <property type="evidence" value="ECO:0007669"/>
    <property type="project" value="TreeGrafter"/>
</dbReference>
<keyword evidence="7" id="KW-0325">Glycoprotein</keyword>
<reference evidence="11" key="2">
    <citation type="submission" date="2020-11" db="EMBL/GenBank/DDBJ databases">
        <authorList>
            <person name="McCartney M.A."/>
            <person name="Auch B."/>
            <person name="Kono T."/>
            <person name="Mallez S."/>
            <person name="Becker A."/>
            <person name="Gohl D.M."/>
            <person name="Silverstein K.A.T."/>
            <person name="Koren S."/>
            <person name="Bechman K.B."/>
            <person name="Herman A."/>
            <person name="Abrahante J.E."/>
            <person name="Garbe J."/>
        </authorList>
    </citation>
    <scope>NUCLEOTIDE SEQUENCE</scope>
    <source>
        <strain evidence="11">Duluth1</strain>
        <tissue evidence="11">Whole animal</tissue>
    </source>
</reference>
<feature type="transmembrane region" description="Helical" evidence="9">
    <location>
        <begin position="53"/>
        <end position="72"/>
    </location>
</feature>
<feature type="transmembrane region" description="Helical" evidence="9">
    <location>
        <begin position="84"/>
        <end position="104"/>
    </location>
</feature>
<dbReference type="PANTHER" id="PTHR10519:SF20">
    <property type="entry name" value="G-PROTEIN COUPLED RECEPTOR 156-RELATED"/>
    <property type="match status" value="1"/>
</dbReference>
<protein>
    <recommendedName>
        <fullName evidence="10">G-protein coupled receptors family 3 profile domain-containing protein</fullName>
    </recommendedName>
</protein>
<keyword evidence="5 9" id="KW-0472">Membrane</keyword>
<keyword evidence="2 9" id="KW-0812">Transmembrane</keyword>
<evidence type="ECO:0000259" key="10">
    <source>
        <dbReference type="PROSITE" id="PS50259"/>
    </source>
</evidence>
<evidence type="ECO:0000256" key="9">
    <source>
        <dbReference type="SAM" id="Phobius"/>
    </source>
</evidence>
<evidence type="ECO:0000313" key="12">
    <source>
        <dbReference type="Proteomes" id="UP000828390"/>
    </source>
</evidence>
<comment type="subcellular location">
    <subcellularLocation>
        <location evidence="1">Membrane</location>
        <topology evidence="1">Multi-pass membrane protein</topology>
    </subcellularLocation>
</comment>
<evidence type="ECO:0000256" key="3">
    <source>
        <dbReference type="ARBA" id="ARBA00022989"/>
    </source>
</evidence>
<keyword evidence="4" id="KW-0297">G-protein coupled receptor</keyword>
<dbReference type="AlphaFoldDB" id="A0A9D3YXW5"/>
<dbReference type="PROSITE" id="PS50259">
    <property type="entry name" value="G_PROTEIN_RECEP_F3_4"/>
    <property type="match status" value="1"/>
</dbReference>
<proteinExistence type="predicted"/>
<evidence type="ECO:0000256" key="6">
    <source>
        <dbReference type="ARBA" id="ARBA00023170"/>
    </source>
</evidence>
<evidence type="ECO:0000256" key="5">
    <source>
        <dbReference type="ARBA" id="ARBA00023136"/>
    </source>
</evidence>
<keyword evidence="8" id="KW-0807">Transducer</keyword>
<evidence type="ECO:0000256" key="1">
    <source>
        <dbReference type="ARBA" id="ARBA00004141"/>
    </source>
</evidence>
<reference evidence="11" key="1">
    <citation type="journal article" date="2019" name="bioRxiv">
        <title>The Genome of the Zebra Mussel, Dreissena polymorpha: A Resource for Invasive Species Research.</title>
        <authorList>
            <person name="McCartney M.A."/>
            <person name="Auch B."/>
            <person name="Kono T."/>
            <person name="Mallez S."/>
            <person name="Zhang Y."/>
            <person name="Obille A."/>
            <person name="Becker A."/>
            <person name="Abrahante J.E."/>
            <person name="Garbe J."/>
            <person name="Badalamenti J.P."/>
            <person name="Herman A."/>
            <person name="Mangelson H."/>
            <person name="Liachko I."/>
            <person name="Sullivan S."/>
            <person name="Sone E.D."/>
            <person name="Koren S."/>
            <person name="Silverstein K.A.T."/>
            <person name="Beckman K.B."/>
            <person name="Gohl D.M."/>
        </authorList>
    </citation>
    <scope>NUCLEOTIDE SEQUENCE</scope>
    <source>
        <strain evidence="11">Duluth1</strain>
        <tissue evidence="11">Whole animal</tissue>
    </source>
</reference>
<dbReference type="InterPro" id="IPR017978">
    <property type="entry name" value="GPCR_3_C"/>
</dbReference>
<dbReference type="InterPro" id="IPR002455">
    <property type="entry name" value="GPCR3_GABA-B"/>
</dbReference>
<keyword evidence="6" id="KW-0675">Receptor</keyword>